<feature type="domain" description="UvrD-like helicase ATP-binding" evidence="6">
    <location>
        <begin position="462"/>
        <end position="857"/>
    </location>
</feature>
<dbReference type="PANTHER" id="PTHR21529">
    <property type="entry name" value="MAMMARY TURMOR VIRUS RECEPTOR HOMOLOG 1, 2 MTVR1, 2"/>
    <property type="match status" value="1"/>
</dbReference>
<sequence>MNTLSILDNPSLTSVEAVDDALITFSSCLSKTNFGRVLESVADDRPRALPLILSNIDEQGIPLQKWILDSFSHQPDMFTSSLHYKLLLQLSDLFFFDSPISFDQEVRMKLSSKHQFIRKIPALLEHLYKLSFDDKQRGDVPEFQGARLTQKQRKRNEMLAARKPLVAEQKLFDDVGLDVPRCQQELDDLMERVLTEQLSLLKEYFGYLRSENVAEVIKRRFVVSTETEDLFLSLQEEAVAESDLLDETPSAYPKVQPMKSALYFDSVDGFGDWIIFVNQNAHNELRIKHKKDKDTFDIVVKKIRELSQGHFSPDNQKRLKGVGTEVPIFEAKMTSDLRLIYQVDVVAGGDEREQQAIKIFGIYTHAQMDDRLWTSIGRHLGRRGREYKERCSARIPAPNADDQTFIPASFPPLPEVQEDADSPNLLADDSNPVHSRFLMEKYVVFSQPLMNTILADVEATFPHLVSSQEKVIIEHPYSCYVIGRSGTGKTTTLLFKMLLIERTAQLAGGDAPRPRQIFVTQSRVLAKKVEEYFATLVKSLTATNQSLEELRNLKAAQHHLSLDEEDDDMIHMDDIIDWTGDLPSKFSELQDEHFPLFTTFDNLCLMLEADIADLERAKKALSTKSPISATPPGLNVAKTTVLTYDDFLRITGLISLNLLLNVLIQPWFSASVIKGSEETLSSDSHYLTCCEYLNMSSRSQSTFADNRESIYTLFKAYLDLKKKQGHKDGADRTRAILDSFSAHGTPGQKVDHLYVDEVQDNLLVDTLGKKICTLSDATGANSRSRYAVLRALCHDPNGLFWAGDTAQTISVGSSFRFNALKAFQWRLEEKRSKDLDPDQQRAVQPEIFQLAVNYRSHAGIVNCAHSVVDLISRFWKDSIDKLSPEKGVVDGLKPVFFVGWDEDSAGLEHFIFGDSGSRIEFGAQQCILVRDNDAREKLRKLVGEGIGLIMTIYESKGLEFNDVLLYDFFSDSPAELSQWRVILGALEEDGTAIPDFERNRSRYASICSELKFLYVAVTRARENIWIVDSSLKSGPMRHYWTKKDLIRNLTPGMNAPRLATSSTPEEWAKQGKNLFQRKKYVEAKHCFERALLPDRVAITHAYILRTKAQAIRTDTKADRQNRKRMFSSAAEAFRSSAKPASRKIRLELLRLSGDCYKNADELLVAAQIYRDARRFTDSVSCYRDVNHFDEAIDIVKKEANSVDPDTAAQVIRLAKLFYFNQVQGLAPTSEEHGTKLHQACALFDDVENVLDYLGDRDLDVARAAVLAENGRYEEAAQLCLEEGRTLEAIELLLRVPSNKESAQRARDYILKGLWDHLSFGVVPVDSQSSSLVSRLLELASKASNDSTSFNAEVSMFRAILEKSTTQLRLQAKNFLEAQNIPAAILCLDHYFSTMPRLTDLSVSDVAQQLEAFLDYTQLLSTKLLADKNPQDSRMLQKLFAFERLSEGHVRLAKGSYLHMSVGAANSDQDFMLPSLDLLILLRNRVGQRVRNRILKEDDECKRARAFSLCLNFSTYGGCLELDVLTRMLPISTKFTITLESEFIYSKF</sequence>
<dbReference type="Proteomes" id="UP000559256">
    <property type="component" value="Unassembled WGS sequence"/>
</dbReference>
<evidence type="ECO:0000259" key="6">
    <source>
        <dbReference type="PROSITE" id="PS51198"/>
    </source>
</evidence>
<dbReference type="PANTHER" id="PTHR21529:SF4">
    <property type="entry name" value="TPR AND ANKYRIN REPEAT-CONTAINING PROTEIN 1"/>
    <property type="match status" value="1"/>
</dbReference>
<comment type="caution">
    <text evidence="7">The sequence shown here is derived from an EMBL/GenBank/DDBJ whole genome shotgun (WGS) entry which is preliminary data.</text>
</comment>
<keyword evidence="8" id="KW-1185">Reference proteome</keyword>
<accession>A0A8H5CPD8</accession>
<dbReference type="InterPro" id="IPR039904">
    <property type="entry name" value="TRANK1"/>
</dbReference>
<name>A0A8H5CPD8_9AGAR</name>
<dbReference type="GO" id="GO:0004386">
    <property type="term" value="F:helicase activity"/>
    <property type="evidence" value="ECO:0007669"/>
    <property type="project" value="UniProtKB-UniRule"/>
</dbReference>
<gene>
    <name evidence="7" type="ORF">D9758_009704</name>
</gene>
<dbReference type="EMBL" id="JAACJM010000114">
    <property type="protein sequence ID" value="KAF5345183.1"/>
    <property type="molecule type" value="Genomic_DNA"/>
</dbReference>
<evidence type="ECO:0000313" key="8">
    <source>
        <dbReference type="Proteomes" id="UP000559256"/>
    </source>
</evidence>
<dbReference type="SUPFAM" id="SSF52540">
    <property type="entry name" value="P-loop containing nucleoside triphosphate hydrolases"/>
    <property type="match status" value="1"/>
</dbReference>
<dbReference type="InterPro" id="IPR027417">
    <property type="entry name" value="P-loop_NTPase"/>
</dbReference>
<keyword evidence="4 5" id="KW-0067">ATP-binding</keyword>
<evidence type="ECO:0000313" key="7">
    <source>
        <dbReference type="EMBL" id="KAF5345183.1"/>
    </source>
</evidence>
<reference evidence="7 8" key="1">
    <citation type="journal article" date="2020" name="ISME J.">
        <title>Uncovering the hidden diversity of litter-decomposition mechanisms in mushroom-forming fungi.</title>
        <authorList>
            <person name="Floudas D."/>
            <person name="Bentzer J."/>
            <person name="Ahren D."/>
            <person name="Johansson T."/>
            <person name="Persson P."/>
            <person name="Tunlid A."/>
        </authorList>
    </citation>
    <scope>NUCLEOTIDE SEQUENCE [LARGE SCALE GENOMIC DNA]</scope>
    <source>
        <strain evidence="7 8">CBS 291.85</strain>
    </source>
</reference>
<keyword evidence="2 5" id="KW-0378">Hydrolase</keyword>
<feature type="binding site" evidence="5">
    <location>
        <begin position="483"/>
        <end position="490"/>
    </location>
    <ligand>
        <name>ATP</name>
        <dbReference type="ChEBI" id="CHEBI:30616"/>
    </ligand>
</feature>
<dbReference type="Gene3D" id="3.40.50.300">
    <property type="entry name" value="P-loop containing nucleotide triphosphate hydrolases"/>
    <property type="match status" value="2"/>
</dbReference>
<dbReference type="GO" id="GO:0005524">
    <property type="term" value="F:ATP binding"/>
    <property type="evidence" value="ECO:0007669"/>
    <property type="project" value="UniProtKB-UniRule"/>
</dbReference>
<proteinExistence type="predicted"/>
<dbReference type="Gene3D" id="1.25.40.10">
    <property type="entry name" value="Tetratricopeptide repeat domain"/>
    <property type="match status" value="1"/>
</dbReference>
<dbReference type="Pfam" id="PF13361">
    <property type="entry name" value="UvrD_C"/>
    <property type="match status" value="1"/>
</dbReference>
<keyword evidence="3 5" id="KW-0347">Helicase</keyword>
<keyword evidence="1 5" id="KW-0547">Nucleotide-binding</keyword>
<organism evidence="7 8">
    <name type="scientific">Tetrapyrgos nigripes</name>
    <dbReference type="NCBI Taxonomy" id="182062"/>
    <lineage>
        <taxon>Eukaryota</taxon>
        <taxon>Fungi</taxon>
        <taxon>Dikarya</taxon>
        <taxon>Basidiomycota</taxon>
        <taxon>Agaricomycotina</taxon>
        <taxon>Agaricomycetes</taxon>
        <taxon>Agaricomycetidae</taxon>
        <taxon>Agaricales</taxon>
        <taxon>Marasmiineae</taxon>
        <taxon>Marasmiaceae</taxon>
        <taxon>Tetrapyrgos</taxon>
    </lineage>
</organism>
<evidence type="ECO:0000256" key="4">
    <source>
        <dbReference type="ARBA" id="ARBA00022840"/>
    </source>
</evidence>
<dbReference type="PROSITE" id="PS51198">
    <property type="entry name" value="UVRD_HELICASE_ATP_BIND"/>
    <property type="match status" value="1"/>
</dbReference>
<evidence type="ECO:0000256" key="5">
    <source>
        <dbReference type="PROSITE-ProRule" id="PRU00560"/>
    </source>
</evidence>
<protein>
    <recommendedName>
        <fullName evidence="6">UvrD-like helicase ATP-binding domain-containing protein</fullName>
    </recommendedName>
</protein>
<dbReference type="InterPro" id="IPR014016">
    <property type="entry name" value="UvrD-like_ATP-bd"/>
</dbReference>
<dbReference type="GO" id="GO:0016787">
    <property type="term" value="F:hydrolase activity"/>
    <property type="evidence" value="ECO:0007669"/>
    <property type="project" value="UniProtKB-UniRule"/>
</dbReference>
<dbReference type="InterPro" id="IPR014017">
    <property type="entry name" value="DNA_helicase_UvrD-like_C"/>
</dbReference>
<dbReference type="InterPro" id="IPR011990">
    <property type="entry name" value="TPR-like_helical_dom_sf"/>
</dbReference>
<dbReference type="OrthoDB" id="3156807at2759"/>
<evidence type="ECO:0000256" key="3">
    <source>
        <dbReference type="ARBA" id="ARBA00022806"/>
    </source>
</evidence>
<evidence type="ECO:0000256" key="2">
    <source>
        <dbReference type="ARBA" id="ARBA00022801"/>
    </source>
</evidence>
<evidence type="ECO:0000256" key="1">
    <source>
        <dbReference type="ARBA" id="ARBA00022741"/>
    </source>
</evidence>